<proteinExistence type="predicted"/>
<keyword evidence="2" id="KW-1185">Reference proteome</keyword>
<organism evidence="1 2">
    <name type="scientific">Triparma strigata</name>
    <dbReference type="NCBI Taxonomy" id="1606541"/>
    <lineage>
        <taxon>Eukaryota</taxon>
        <taxon>Sar</taxon>
        <taxon>Stramenopiles</taxon>
        <taxon>Ochrophyta</taxon>
        <taxon>Bolidophyceae</taxon>
        <taxon>Parmales</taxon>
        <taxon>Triparmaceae</taxon>
        <taxon>Triparma</taxon>
    </lineage>
</organism>
<name>A0A9W7ADQ7_9STRA</name>
<reference evidence="2" key="1">
    <citation type="journal article" date="2023" name="Commun. Biol.">
        <title>Genome analysis of Parmales, the sister group of diatoms, reveals the evolutionary specialization of diatoms from phago-mixotrophs to photoautotrophs.</title>
        <authorList>
            <person name="Ban H."/>
            <person name="Sato S."/>
            <person name="Yoshikawa S."/>
            <person name="Yamada K."/>
            <person name="Nakamura Y."/>
            <person name="Ichinomiya M."/>
            <person name="Sato N."/>
            <person name="Blanc-Mathieu R."/>
            <person name="Endo H."/>
            <person name="Kuwata A."/>
            <person name="Ogata H."/>
        </authorList>
    </citation>
    <scope>NUCLEOTIDE SEQUENCE [LARGE SCALE GENOMIC DNA]</scope>
    <source>
        <strain evidence="2">NIES 3701</strain>
    </source>
</reference>
<protein>
    <submittedName>
        <fullName evidence="1">Uncharacterized protein</fullName>
    </submittedName>
</protein>
<dbReference type="AlphaFoldDB" id="A0A9W7ADQ7"/>
<sequence length="121" mass="13625">MFRLPLLPLPLKSRPLSLEAADEVQEQQLAVDDAEAELMASAKGKLLKAGELPKFRFDVNQSTPNTKSSTIMNAAREWLRQLSNWCVKAEMKIKIDVGERCSSHNLRPSLQHLQNLIQSTI</sequence>
<gene>
    <name evidence="1" type="ORF">TrST_g4402</name>
</gene>
<dbReference type="Proteomes" id="UP001165085">
    <property type="component" value="Unassembled WGS sequence"/>
</dbReference>
<accession>A0A9W7ADQ7</accession>
<evidence type="ECO:0000313" key="2">
    <source>
        <dbReference type="Proteomes" id="UP001165085"/>
    </source>
</evidence>
<comment type="caution">
    <text evidence="1">The sequence shown here is derived from an EMBL/GenBank/DDBJ whole genome shotgun (WGS) entry which is preliminary data.</text>
</comment>
<evidence type="ECO:0000313" key="1">
    <source>
        <dbReference type="EMBL" id="GMH68731.1"/>
    </source>
</evidence>
<dbReference type="EMBL" id="BRXY01000127">
    <property type="protein sequence ID" value="GMH68731.1"/>
    <property type="molecule type" value="Genomic_DNA"/>
</dbReference>